<feature type="transmembrane region" description="Helical" evidence="1">
    <location>
        <begin position="234"/>
        <end position="258"/>
    </location>
</feature>
<dbReference type="RefSeq" id="WP_058285213.1">
    <property type="nucleotide sequence ID" value="NZ_CYSR01000010.1"/>
</dbReference>
<sequence>MRKLLLSALTAAALALLPHATAQAGKEEVVLGLSQDRVAITATFDGSEILVFGAVKRETPIPQDDPLEVVVAVSGPAPSVMVRRKERKLGIWINVDSVLVDSAPAFYAVATSAPFKQVLTDTEDLRYRISIKRAIRSVGAAMHIRGAQAFADAVIRIREKNGLYSLRENTVAVDEQTLFRTAIEMPADLTEGSYLTRIFLTRGGKVVSSYETAIDVRKVGLEKFLYSLSREQPFLYGLMSLAIAIAAGWGASAAFSLLRNR</sequence>
<dbReference type="EMBL" id="CYSR01000010">
    <property type="protein sequence ID" value="CUH99048.1"/>
    <property type="molecule type" value="Genomic_DNA"/>
</dbReference>
<keyword evidence="1 3" id="KW-0812">Transmembrane</keyword>
<evidence type="ECO:0000313" key="3">
    <source>
        <dbReference type="EMBL" id="CUH99048.1"/>
    </source>
</evidence>
<dbReference type="InterPro" id="IPR019088">
    <property type="entry name" value="CHP02186-rel_TM"/>
</dbReference>
<evidence type="ECO:0000256" key="1">
    <source>
        <dbReference type="SAM" id="Phobius"/>
    </source>
</evidence>
<evidence type="ECO:0000256" key="2">
    <source>
        <dbReference type="SAM" id="SignalP"/>
    </source>
</evidence>
<reference evidence="3 4" key="1">
    <citation type="submission" date="2015-09" db="EMBL/GenBank/DDBJ databases">
        <authorList>
            <consortium name="Swine Surveillance"/>
        </authorList>
    </citation>
    <scope>NUCLEOTIDE SEQUENCE [LARGE SCALE GENOMIC DNA]</scope>
    <source>
        <strain evidence="3 4">CECT 8399</strain>
    </source>
</reference>
<proteinExistence type="predicted"/>
<dbReference type="Proteomes" id="UP000051326">
    <property type="component" value="Unassembled WGS sequence"/>
</dbReference>
<dbReference type="STRING" id="1396826.PHA8399_01164"/>
<gene>
    <name evidence="3" type="ORF">PHA8399_01164</name>
</gene>
<keyword evidence="1" id="KW-0472">Membrane</keyword>
<evidence type="ECO:0000313" key="4">
    <source>
        <dbReference type="Proteomes" id="UP000051326"/>
    </source>
</evidence>
<accession>A0A0P1H7J4</accession>
<dbReference type="Pfam" id="PF09608">
    <property type="entry name" value="Alph_Pro_TM"/>
    <property type="match status" value="1"/>
</dbReference>
<feature type="signal peptide" evidence="2">
    <location>
        <begin position="1"/>
        <end position="24"/>
    </location>
</feature>
<dbReference type="AlphaFoldDB" id="A0A0P1H7J4"/>
<feature type="chain" id="PRO_5006064150" evidence="2">
    <location>
        <begin position="25"/>
        <end position="261"/>
    </location>
</feature>
<protein>
    <submittedName>
        <fullName evidence="3">Putative transmembrane protein (Alph_Pro_TM)</fullName>
    </submittedName>
</protein>
<keyword evidence="2" id="KW-0732">Signal</keyword>
<keyword evidence="1" id="KW-1133">Transmembrane helix</keyword>
<organism evidence="3 4">
    <name type="scientific">Leisingera aquaemixtae</name>
    <dbReference type="NCBI Taxonomy" id="1396826"/>
    <lineage>
        <taxon>Bacteria</taxon>
        <taxon>Pseudomonadati</taxon>
        <taxon>Pseudomonadota</taxon>
        <taxon>Alphaproteobacteria</taxon>
        <taxon>Rhodobacterales</taxon>
        <taxon>Roseobacteraceae</taxon>
        <taxon>Leisingera</taxon>
    </lineage>
</organism>
<name>A0A0P1H7J4_9RHOB</name>